<feature type="domain" description="HTH crp-type" evidence="5">
    <location>
        <begin position="148"/>
        <end position="221"/>
    </location>
</feature>
<dbReference type="RefSeq" id="WP_036058967.1">
    <property type="nucleotide sequence ID" value="NZ_CP011102.1"/>
</dbReference>
<dbReference type="InterPro" id="IPR018490">
    <property type="entry name" value="cNMP-bd_dom_sf"/>
</dbReference>
<keyword evidence="8" id="KW-1185">Reference proteome</keyword>
<evidence type="ECO:0000256" key="4">
    <source>
        <dbReference type="ARBA" id="ARBA00023163"/>
    </source>
</evidence>
<reference evidence="7 9" key="3">
    <citation type="submission" date="2020-03" db="EMBL/GenBank/DDBJ databases">
        <title>Soil Listeria distribution.</title>
        <authorList>
            <person name="Liao J."/>
            <person name="Wiedmann M."/>
        </authorList>
    </citation>
    <scope>NUCLEOTIDE SEQUENCE [LARGE SCALE GENOMIC DNA]</scope>
    <source>
        <strain evidence="7 9">FSL L7-1523</strain>
    </source>
</reference>
<evidence type="ECO:0000313" key="9">
    <source>
        <dbReference type="Proteomes" id="UP000564536"/>
    </source>
</evidence>
<dbReference type="AlphaFoldDB" id="A0A1S7FQN1"/>
<dbReference type="PROSITE" id="PS51063">
    <property type="entry name" value="HTH_CRP_2"/>
    <property type="match status" value="1"/>
</dbReference>
<dbReference type="GO" id="GO:0003677">
    <property type="term" value="F:DNA binding"/>
    <property type="evidence" value="ECO:0007669"/>
    <property type="project" value="UniProtKB-KW"/>
</dbReference>
<dbReference type="Proteomes" id="UP000564536">
    <property type="component" value="Unassembled WGS sequence"/>
</dbReference>
<protein>
    <submittedName>
        <fullName evidence="7">Crp/Fnr family transcriptional regulator</fullName>
    </submittedName>
    <submittedName>
        <fullName evidence="6">Cyclic nucleotide-binding protein</fullName>
    </submittedName>
</protein>
<dbReference type="Proteomes" id="UP000223060">
    <property type="component" value="Chromosome"/>
</dbReference>
<keyword evidence="2" id="KW-0238">DNA-binding</keyword>
<dbReference type="SUPFAM" id="SSF46785">
    <property type="entry name" value="Winged helix' DNA-binding domain"/>
    <property type="match status" value="1"/>
</dbReference>
<evidence type="ECO:0000259" key="5">
    <source>
        <dbReference type="PROSITE" id="PS51063"/>
    </source>
</evidence>
<evidence type="ECO:0000256" key="3">
    <source>
        <dbReference type="ARBA" id="ARBA00023159"/>
    </source>
</evidence>
<name>A0A1S7FQN1_9LIST</name>
<dbReference type="Gene3D" id="2.60.120.10">
    <property type="entry name" value="Jelly Rolls"/>
    <property type="match status" value="1"/>
</dbReference>
<reference evidence="6" key="2">
    <citation type="submission" date="2015-03" db="EMBL/GenBank/DDBJ databases">
        <authorList>
            <person name="Murphy D."/>
        </authorList>
    </citation>
    <scope>NUCLEOTIDE SEQUENCE [LARGE SCALE GENOMIC DNA]</scope>
    <source>
        <strain evidence="6">WS 4560</strain>
    </source>
</reference>
<keyword evidence="3" id="KW-0010">Activator</keyword>
<gene>
    <name evidence="7" type="ORF">HB943_00620</name>
    <name evidence="6" type="ORF">UE46_00640</name>
</gene>
<dbReference type="EMBL" id="CP011102">
    <property type="protein sequence ID" value="AQY49714.1"/>
    <property type="molecule type" value="Genomic_DNA"/>
</dbReference>
<keyword evidence="4" id="KW-0804">Transcription</keyword>
<dbReference type="InterPro" id="IPR036390">
    <property type="entry name" value="WH_DNA-bd_sf"/>
</dbReference>
<organism evidence="6 8">
    <name type="scientific">Listeria weihenstephanensis</name>
    <dbReference type="NCBI Taxonomy" id="1006155"/>
    <lineage>
        <taxon>Bacteria</taxon>
        <taxon>Bacillati</taxon>
        <taxon>Bacillota</taxon>
        <taxon>Bacilli</taxon>
        <taxon>Bacillales</taxon>
        <taxon>Listeriaceae</taxon>
        <taxon>Listeria</taxon>
    </lineage>
</organism>
<dbReference type="InterPro" id="IPR014710">
    <property type="entry name" value="RmlC-like_jellyroll"/>
</dbReference>
<proteinExistence type="predicted"/>
<evidence type="ECO:0000256" key="1">
    <source>
        <dbReference type="ARBA" id="ARBA00023015"/>
    </source>
</evidence>
<dbReference type="InterPro" id="IPR012318">
    <property type="entry name" value="HTH_CRP"/>
</dbReference>
<dbReference type="SUPFAM" id="SSF51206">
    <property type="entry name" value="cAMP-binding domain-like"/>
    <property type="match status" value="1"/>
</dbReference>
<dbReference type="EMBL" id="JAARRL010000001">
    <property type="protein sequence ID" value="MBC1499084.1"/>
    <property type="molecule type" value="Genomic_DNA"/>
</dbReference>
<accession>A0A1S7FQN1</accession>
<evidence type="ECO:0000313" key="7">
    <source>
        <dbReference type="EMBL" id="MBC1499084.1"/>
    </source>
</evidence>
<dbReference type="Pfam" id="PF13545">
    <property type="entry name" value="HTH_Crp_2"/>
    <property type="match status" value="1"/>
</dbReference>
<keyword evidence="1" id="KW-0805">Transcription regulation</keyword>
<reference evidence="8" key="1">
    <citation type="submission" date="2015-03" db="EMBL/GenBank/DDBJ databases">
        <authorList>
            <person name="Ferrari E."/>
            <person name="Walter M.C."/>
            <person name="Huptas C."/>
            <person name="Scherer S."/>
            <person name="Mueller-Herbst S."/>
        </authorList>
    </citation>
    <scope>NUCLEOTIDE SEQUENCE [LARGE SCALE GENOMIC DNA]</scope>
    <source>
        <strain evidence="8">LWP01</strain>
    </source>
</reference>
<dbReference type="GO" id="GO:0006355">
    <property type="term" value="P:regulation of DNA-templated transcription"/>
    <property type="evidence" value="ECO:0007669"/>
    <property type="project" value="InterPro"/>
</dbReference>
<evidence type="ECO:0000256" key="2">
    <source>
        <dbReference type="ARBA" id="ARBA00023125"/>
    </source>
</evidence>
<evidence type="ECO:0000313" key="6">
    <source>
        <dbReference type="EMBL" id="AQY49714.1"/>
    </source>
</evidence>
<evidence type="ECO:0000313" key="8">
    <source>
        <dbReference type="Proteomes" id="UP000223060"/>
    </source>
</evidence>
<dbReference type="KEGG" id="lwi:UE46_00640"/>
<sequence length="223" mass="26060">MLFLKEGKSNITVAKLIERCFDHPKFNDYCSVTRQKKGDILRCKEGNDFKIYFILSGIYGSVIEDEKPKGGITRFLGKHDSFGLYHLYYDAWEPNILLQSLGHGEVMEVESTFLFSILDQEEENGFFMIQYLADELREAQYFSKLSFLKKEERIRKALLKCGLEFGTLSDQGIILPRQITQEVIARYTNTSREYVAHTVMKLIEDEIIRNRPKPLLILDRKRL</sequence>